<comment type="caution">
    <text evidence="1">The sequence shown here is derived from an EMBL/GenBank/DDBJ whole genome shotgun (WGS) entry which is preliminary data.</text>
</comment>
<organism evidence="1 2">
    <name type="scientific">Camellia lanceoleosa</name>
    <dbReference type="NCBI Taxonomy" id="1840588"/>
    <lineage>
        <taxon>Eukaryota</taxon>
        <taxon>Viridiplantae</taxon>
        <taxon>Streptophyta</taxon>
        <taxon>Embryophyta</taxon>
        <taxon>Tracheophyta</taxon>
        <taxon>Spermatophyta</taxon>
        <taxon>Magnoliopsida</taxon>
        <taxon>eudicotyledons</taxon>
        <taxon>Gunneridae</taxon>
        <taxon>Pentapetalae</taxon>
        <taxon>asterids</taxon>
        <taxon>Ericales</taxon>
        <taxon>Theaceae</taxon>
        <taxon>Camellia</taxon>
    </lineage>
</organism>
<protein>
    <submittedName>
        <fullName evidence="1">Cellulose synthase-like protein D4</fullName>
    </submittedName>
</protein>
<keyword evidence="2" id="KW-1185">Reference proteome</keyword>
<reference evidence="1 2" key="1">
    <citation type="journal article" date="2022" name="Plant J.">
        <title>Chromosome-level genome of Camellia lanceoleosa provides a valuable resource for understanding genome evolution and self-incompatibility.</title>
        <authorList>
            <person name="Gong W."/>
            <person name="Xiao S."/>
            <person name="Wang L."/>
            <person name="Liao Z."/>
            <person name="Chang Y."/>
            <person name="Mo W."/>
            <person name="Hu G."/>
            <person name="Li W."/>
            <person name="Zhao G."/>
            <person name="Zhu H."/>
            <person name="Hu X."/>
            <person name="Ji K."/>
            <person name="Xiang X."/>
            <person name="Song Q."/>
            <person name="Yuan D."/>
            <person name="Jin S."/>
            <person name="Zhang L."/>
        </authorList>
    </citation>
    <scope>NUCLEOTIDE SEQUENCE [LARGE SCALE GENOMIC DNA]</scope>
    <source>
        <strain evidence="1">SQ_2022a</strain>
    </source>
</reference>
<proteinExistence type="predicted"/>
<gene>
    <name evidence="1" type="ORF">LOK49_LG13G01910</name>
</gene>
<name>A0ACC0FFK8_9ERIC</name>
<evidence type="ECO:0000313" key="1">
    <source>
        <dbReference type="EMBL" id="KAI7987314.1"/>
    </source>
</evidence>
<dbReference type="EMBL" id="CM045771">
    <property type="protein sequence ID" value="KAI7987314.1"/>
    <property type="molecule type" value="Genomic_DNA"/>
</dbReference>
<evidence type="ECO:0000313" key="2">
    <source>
        <dbReference type="Proteomes" id="UP001060215"/>
    </source>
</evidence>
<dbReference type="Proteomes" id="UP001060215">
    <property type="component" value="Chromosome 14"/>
</dbReference>
<accession>A0ACC0FFK8</accession>
<sequence length="976" mass="108883">MASRSSKASESHQGKSGRMAVTFARRTSSGRYVNYSRESNDLDSEIGNSEYMDYTVHIPSTPDHQPMDPSISQKVEEQYVSNSLFTGGFNSATRAHLMDKVIDSETSHPQMAGAKGSSCAIPGCDGKVMSDERGEDILPCECDFKICRDCFTDAVKTGDGICPGCKDPYKSTDLDEKVVENNQPLPLPPSVGTSKMERRLSLMKSTKSGLMKSQTGDFDHNRWLFETNATYGYGNAIWPKEGGFGNENSDEIGEPKEFLSKPWRPLTRKLKIPAAIISPYRLLIFVRIAVLGLFLAWRIANPNNDAPWLWLMSVICEVWFAISWLLDQLPKFCPVNRATDLNVLKEKFETPGPLNPTGKSDLPGIDIFVSTADPEKEPPLKLSCYVSDDGGALLTFEAMAEAASFANLWVPFCGNTILSQGIRKNKVKTDFVKDRRRVKREYDEFKVRINGLPDSIRRRSDAYNAREEIKTMKLQRENGNDEPLENVKIPKATWMADGTHWPGTWVVSSPEHSRGDHAGIIQVMLKPPSDEPLQGTTDDLNPIDLTEVDIRLPILVYVSREKRSGYDHNKKAGAMNALVRASAIMSNGPFILNLDCDHYIYNSEALREGMCFMMDRGGDRLCYVQFPQRFEGIDPSDRYANHNTVFFDVNMRALDGLQGPVYVGTGCRPIADHPSIKNGRPPGALTVPRELLDASTVAEAISVISCWYEDKTEWGIRVGWIYGSVTEDVVTGYRMHNRGWKSVYCVTKRDAFRGTAPINLTDRLHQVLRWATGSVEIFFSRNNALLASPKMKLLQRIAYLNVGIYPFTSIFLIVYCFLPALSLFSGQFIVQSLNVAFLTYLLIITLTLCMLAVLEIKWSGIALEDWWRNEQFWLIGGTSAHLAAVIQGLLKVVAGIEISFTLTSKSGGDDADDEFADLYIIKWSSLMIPPITIMITNLIAIAVGFSRTLYSATAVEPIDRRGVLQFLGIGSSLSLC</sequence>